<dbReference type="GO" id="GO:0016410">
    <property type="term" value="F:N-acyltransferase activity"/>
    <property type="evidence" value="ECO:0007669"/>
    <property type="project" value="UniProtKB-UniRule"/>
</dbReference>
<sequence length="537" mass="61216">MLRRFSLHLSLFSLSAALFALAFPSYLHHGGLYPLAYIALIPFFIAVNRISWWSGPIWGAFFGFLSYALLNYWLANFHPLAIFIVPVIYAGYFLALVPALQLARHWFPRWGFLVQLVFWMAYEYFRTLGFLGYSYGIIGYSQYQLPWLVRISSVTGVWGVSALVLFPSVLVAWIITGWTGNPSRAGLYAEFRRYRGAAGGYLILMAAVAIAGAGLRVDLQDTPTVRMALVQQNIDPWQGGTRAYRRSLDVLMRESRAALESDPDIELVVWSETSFVPSIDFHRRTRTQLESWELVERLLDFLEDQPVPYVLGNGDRQLRRSAQGDLEAFDYNAVLLMQGREIVQTYRKTHLVPFTEHFPYQRAFPWLYRLLVENDTTFWEQGEDLTVFEAAGIRFSTPICFEDTFGYLNRHFVREGAEVLVNLTNDSWADSVASAMQHMGMAVFRAAETRRSMVRSTNGGMTTLIDPNGQIVDMLPAFVEGHLIVDVPVYTESDTLYTGYGDWFAYLCSIAAAVMLGTAFYRGFRQLTDRRKAVQNK</sequence>
<dbReference type="NCBIfam" id="TIGR00546">
    <property type="entry name" value="lnt"/>
    <property type="match status" value="1"/>
</dbReference>
<evidence type="ECO:0000256" key="4">
    <source>
        <dbReference type="ARBA" id="ARBA00022679"/>
    </source>
</evidence>
<evidence type="ECO:0000256" key="8">
    <source>
        <dbReference type="ARBA" id="ARBA00023315"/>
    </source>
</evidence>
<protein>
    <recommendedName>
        <fullName evidence="9">Apolipoprotein N-acyltransferase</fullName>
        <shortName evidence="9">ALP N-acyltransferase</shortName>
        <ecNumber evidence="9">2.3.1.269</ecNumber>
    </recommendedName>
</protein>
<dbReference type="eggNOG" id="COG0815">
    <property type="taxonomic scope" value="Bacteria"/>
</dbReference>
<evidence type="ECO:0000256" key="6">
    <source>
        <dbReference type="ARBA" id="ARBA00022989"/>
    </source>
</evidence>
<comment type="pathway">
    <text evidence="9">Protein modification; lipoprotein biosynthesis (N-acyl transfer).</text>
</comment>
<gene>
    <name evidence="9" type="primary">lnt</name>
    <name evidence="11" type="ordered locus">Spiaf_1942</name>
</gene>
<dbReference type="GO" id="GO:0042158">
    <property type="term" value="P:lipoprotein biosynthetic process"/>
    <property type="evidence" value="ECO:0007669"/>
    <property type="project" value="UniProtKB-UniRule"/>
</dbReference>
<dbReference type="EC" id="2.3.1.269" evidence="9"/>
<name>H9UKF0_SPIAZ</name>
<reference evidence="12" key="1">
    <citation type="journal article" date="2013" name="Stand. Genomic Sci.">
        <title>Complete genome sequence of the halophilic bacterium Spirochaeta africana type strain (Z-7692(T)) from the alkaline Lake Magadi in the East African Rift.</title>
        <authorList>
            <person name="Liolos K."/>
            <person name="Abt B."/>
            <person name="Scheuner C."/>
            <person name="Teshima H."/>
            <person name="Held B."/>
            <person name="Lapidus A."/>
            <person name="Nolan M."/>
            <person name="Lucas S."/>
            <person name="Deshpande S."/>
            <person name="Cheng J.F."/>
            <person name="Tapia R."/>
            <person name="Goodwin L.A."/>
            <person name="Pitluck S."/>
            <person name="Pagani I."/>
            <person name="Ivanova N."/>
            <person name="Mavromatis K."/>
            <person name="Mikhailova N."/>
            <person name="Huntemann M."/>
            <person name="Pati A."/>
            <person name="Chen A."/>
            <person name="Palaniappan K."/>
            <person name="Land M."/>
            <person name="Rohde M."/>
            <person name="Tindall B.J."/>
            <person name="Detter J.C."/>
            <person name="Goker M."/>
            <person name="Bristow J."/>
            <person name="Eisen J.A."/>
            <person name="Markowitz V."/>
            <person name="Hugenholtz P."/>
            <person name="Woyke T."/>
            <person name="Klenk H.P."/>
            <person name="Kyrpides N.C."/>
        </authorList>
    </citation>
    <scope>NUCLEOTIDE SEQUENCE</scope>
    <source>
        <strain evidence="12">ATCC 700263 / DSM 8902 / Z-7692</strain>
    </source>
</reference>
<organism evidence="11 12">
    <name type="scientific">Spirochaeta africana (strain ATCC 700263 / DSM 8902 / Z-7692)</name>
    <dbReference type="NCBI Taxonomy" id="889378"/>
    <lineage>
        <taxon>Bacteria</taxon>
        <taxon>Pseudomonadati</taxon>
        <taxon>Spirochaetota</taxon>
        <taxon>Spirochaetia</taxon>
        <taxon>Spirochaetales</taxon>
        <taxon>Spirochaetaceae</taxon>
        <taxon>Spirochaeta</taxon>
    </lineage>
</organism>
<keyword evidence="12" id="KW-1185">Reference proteome</keyword>
<dbReference type="UniPathway" id="UPA00666"/>
<keyword evidence="7 9" id="KW-0472">Membrane</keyword>
<feature type="transmembrane region" description="Helical" evidence="9">
    <location>
        <begin position="80"/>
        <end position="100"/>
    </location>
</feature>
<proteinExistence type="inferred from homology"/>
<dbReference type="STRING" id="889378.Spiaf_1942"/>
<dbReference type="EMBL" id="CP003282">
    <property type="protein sequence ID" value="AFG37993.1"/>
    <property type="molecule type" value="Genomic_DNA"/>
</dbReference>
<keyword evidence="9" id="KW-0997">Cell inner membrane</keyword>
<comment type="catalytic activity">
    <reaction evidence="9">
        <text>N-terminal S-1,2-diacyl-sn-glyceryl-L-cysteinyl-[lipoprotein] + a glycerophospholipid = N-acyl-S-1,2-diacyl-sn-glyceryl-L-cysteinyl-[lipoprotein] + a 2-acyl-sn-glycero-3-phospholipid + H(+)</text>
        <dbReference type="Rhea" id="RHEA:48228"/>
        <dbReference type="Rhea" id="RHEA-COMP:14681"/>
        <dbReference type="Rhea" id="RHEA-COMP:14684"/>
        <dbReference type="ChEBI" id="CHEBI:15378"/>
        <dbReference type="ChEBI" id="CHEBI:136912"/>
        <dbReference type="ChEBI" id="CHEBI:140656"/>
        <dbReference type="ChEBI" id="CHEBI:140657"/>
        <dbReference type="ChEBI" id="CHEBI:140660"/>
        <dbReference type="EC" id="2.3.1.269"/>
    </reaction>
</comment>
<keyword evidence="4 9" id="KW-0808">Transferase</keyword>
<dbReference type="Pfam" id="PF20154">
    <property type="entry name" value="LNT_N"/>
    <property type="match status" value="1"/>
</dbReference>
<comment type="similarity">
    <text evidence="2 9">Belongs to the CN hydrolase family. Apolipoprotein N-acyltransferase subfamily.</text>
</comment>
<dbReference type="HAMAP" id="MF_01148">
    <property type="entry name" value="Lnt"/>
    <property type="match status" value="1"/>
</dbReference>
<dbReference type="AlphaFoldDB" id="H9UKF0"/>
<dbReference type="RefSeq" id="WP_014455976.1">
    <property type="nucleotide sequence ID" value="NC_017098.1"/>
</dbReference>
<dbReference type="OrthoDB" id="9811121at2"/>
<evidence type="ECO:0000256" key="5">
    <source>
        <dbReference type="ARBA" id="ARBA00022692"/>
    </source>
</evidence>
<feature type="transmembrane region" description="Helical" evidence="9">
    <location>
        <begin position="155"/>
        <end position="175"/>
    </location>
</feature>
<evidence type="ECO:0000313" key="12">
    <source>
        <dbReference type="Proteomes" id="UP000007383"/>
    </source>
</evidence>
<dbReference type="InterPro" id="IPR045378">
    <property type="entry name" value="LNT_N"/>
</dbReference>
<evidence type="ECO:0000259" key="10">
    <source>
        <dbReference type="PROSITE" id="PS50263"/>
    </source>
</evidence>
<dbReference type="Gene3D" id="3.60.110.10">
    <property type="entry name" value="Carbon-nitrogen hydrolase"/>
    <property type="match status" value="1"/>
</dbReference>
<evidence type="ECO:0000256" key="3">
    <source>
        <dbReference type="ARBA" id="ARBA00022475"/>
    </source>
</evidence>
<keyword evidence="6 9" id="KW-1133">Transmembrane helix</keyword>
<evidence type="ECO:0000256" key="2">
    <source>
        <dbReference type="ARBA" id="ARBA00010065"/>
    </source>
</evidence>
<feature type="domain" description="CN hydrolase" evidence="10">
    <location>
        <begin position="225"/>
        <end position="489"/>
    </location>
</feature>
<dbReference type="KEGG" id="sfc:Spiaf_1942"/>
<comment type="subcellular location">
    <subcellularLocation>
        <location evidence="9">Cell inner membrane</location>
        <topology evidence="9">Multi-pass membrane protein</topology>
    </subcellularLocation>
    <subcellularLocation>
        <location evidence="1">Cell membrane</location>
        <topology evidence="1">Multi-pass membrane protein</topology>
    </subcellularLocation>
</comment>
<keyword evidence="3 9" id="KW-1003">Cell membrane</keyword>
<dbReference type="PROSITE" id="PS50263">
    <property type="entry name" value="CN_HYDROLASE"/>
    <property type="match status" value="1"/>
</dbReference>
<dbReference type="HOGENOM" id="CLU_019563_1_1_12"/>
<dbReference type="CDD" id="cd07571">
    <property type="entry name" value="ALP_N-acyl_transferase"/>
    <property type="match status" value="1"/>
</dbReference>
<dbReference type="Proteomes" id="UP000007383">
    <property type="component" value="Chromosome"/>
</dbReference>
<comment type="function">
    <text evidence="9">Catalyzes the phospholipid dependent N-acylation of the N-terminal cysteine of apolipoprotein, the last step in lipoprotein maturation.</text>
</comment>
<feature type="transmembrane region" description="Helical" evidence="9">
    <location>
        <begin position="32"/>
        <end position="50"/>
    </location>
</feature>
<feature type="transmembrane region" description="Helical" evidence="9">
    <location>
        <begin position="112"/>
        <end position="135"/>
    </location>
</feature>
<feature type="transmembrane region" description="Helical" evidence="9">
    <location>
        <begin position="57"/>
        <end position="74"/>
    </location>
</feature>
<keyword evidence="8 9" id="KW-0012">Acyltransferase</keyword>
<dbReference type="Pfam" id="PF00795">
    <property type="entry name" value="CN_hydrolase"/>
    <property type="match status" value="1"/>
</dbReference>
<dbReference type="GO" id="GO:0005886">
    <property type="term" value="C:plasma membrane"/>
    <property type="evidence" value="ECO:0007669"/>
    <property type="project" value="UniProtKB-SubCell"/>
</dbReference>
<accession>H9UKF0</accession>
<dbReference type="InterPro" id="IPR004563">
    <property type="entry name" value="Apolipo_AcylTrfase"/>
</dbReference>
<dbReference type="SUPFAM" id="SSF56317">
    <property type="entry name" value="Carbon-nitrogen hydrolase"/>
    <property type="match status" value="1"/>
</dbReference>
<feature type="transmembrane region" description="Helical" evidence="9">
    <location>
        <begin position="503"/>
        <end position="521"/>
    </location>
</feature>
<keyword evidence="11" id="KW-0449">Lipoprotein</keyword>
<evidence type="ECO:0000313" key="11">
    <source>
        <dbReference type="EMBL" id="AFG37993.1"/>
    </source>
</evidence>
<feature type="transmembrane region" description="Helical" evidence="9">
    <location>
        <begin position="196"/>
        <end position="215"/>
    </location>
</feature>
<dbReference type="PATRIC" id="fig|889378.3.peg.1929"/>
<dbReference type="InterPro" id="IPR003010">
    <property type="entry name" value="C-N_Hydrolase"/>
</dbReference>
<evidence type="ECO:0000256" key="9">
    <source>
        <dbReference type="HAMAP-Rule" id="MF_01148"/>
    </source>
</evidence>
<dbReference type="InterPro" id="IPR036526">
    <property type="entry name" value="C-N_Hydrolase_sf"/>
</dbReference>
<dbReference type="PANTHER" id="PTHR38686">
    <property type="entry name" value="APOLIPOPROTEIN N-ACYLTRANSFERASE"/>
    <property type="match status" value="1"/>
</dbReference>
<evidence type="ECO:0000256" key="1">
    <source>
        <dbReference type="ARBA" id="ARBA00004651"/>
    </source>
</evidence>
<evidence type="ECO:0000256" key="7">
    <source>
        <dbReference type="ARBA" id="ARBA00023136"/>
    </source>
</evidence>
<dbReference type="PANTHER" id="PTHR38686:SF1">
    <property type="entry name" value="APOLIPOPROTEIN N-ACYLTRANSFERASE"/>
    <property type="match status" value="1"/>
</dbReference>
<keyword evidence="5 9" id="KW-0812">Transmembrane</keyword>